<name>A0A6J4M7S4_9BACT</name>
<organism evidence="2">
    <name type="scientific">uncultured Gemmatimonadota bacterium</name>
    <dbReference type="NCBI Taxonomy" id="203437"/>
    <lineage>
        <taxon>Bacteria</taxon>
        <taxon>Pseudomonadati</taxon>
        <taxon>Gemmatimonadota</taxon>
        <taxon>environmental samples</taxon>
    </lineage>
</organism>
<feature type="domain" description="DUF4130" evidence="1">
    <location>
        <begin position="81"/>
        <end position="239"/>
    </location>
</feature>
<proteinExistence type="predicted"/>
<dbReference type="EMBL" id="CADCTV010000666">
    <property type="protein sequence ID" value="CAA9352263.1"/>
    <property type="molecule type" value="Genomic_DNA"/>
</dbReference>
<dbReference type="AlphaFoldDB" id="A0A6J4M7S4"/>
<sequence length="275" mass="31433">MKSVVFAPTFEGWRVAARALLMEGVEPRSVVWQAGDDQQPLLGLADGPSADAPSPGTRDVMRVPRRFVEAAQWVACHRDAERWGLLYRILWRLTHGERGLMEVAPDPDVHRLLRMEKAVRRAEHKMKAFVRFRAVQHEGEARYVAWFEPEHDVVEHAAPFFAERFASMAWSILTPGVCAHWDGESLSFSPGVPRSAAPGEDELEALWKTYYASTFNPGRLRPGAMRAEMPLRYWKNLPEAPLIAPLLHDAPARVRRMIEQRSEELKRPPRRTRDT</sequence>
<accession>A0A6J4M7S4</accession>
<dbReference type="InterPro" id="IPR023875">
    <property type="entry name" value="DNA_repair_put"/>
</dbReference>
<reference evidence="2" key="1">
    <citation type="submission" date="2020-02" db="EMBL/GenBank/DDBJ databases">
        <authorList>
            <person name="Meier V. D."/>
        </authorList>
    </citation>
    <scope>NUCLEOTIDE SEQUENCE</scope>
    <source>
        <strain evidence="2">AVDCRST_MAG89</strain>
    </source>
</reference>
<dbReference type="InterPro" id="IPR025404">
    <property type="entry name" value="DUF4130"/>
</dbReference>
<dbReference type="Pfam" id="PF13566">
    <property type="entry name" value="DUF4130"/>
    <property type="match status" value="1"/>
</dbReference>
<dbReference type="NCBIfam" id="TIGR03915">
    <property type="entry name" value="SAM_7_link_chp"/>
    <property type="match status" value="1"/>
</dbReference>
<evidence type="ECO:0000313" key="2">
    <source>
        <dbReference type="EMBL" id="CAA9352263.1"/>
    </source>
</evidence>
<evidence type="ECO:0000259" key="1">
    <source>
        <dbReference type="Pfam" id="PF13566"/>
    </source>
</evidence>
<gene>
    <name evidence="2" type="ORF">AVDCRST_MAG89-3195</name>
</gene>
<protein>
    <submittedName>
        <fullName evidence="2">Domain often clustered or fused with uracil-DNA glycosylase / Uracil-DNA glycosylase, putative family 6</fullName>
    </submittedName>
</protein>